<proteinExistence type="predicted"/>
<feature type="transmembrane region" description="Helical" evidence="1">
    <location>
        <begin position="135"/>
        <end position="155"/>
    </location>
</feature>
<feature type="transmembrane region" description="Helical" evidence="1">
    <location>
        <begin position="176"/>
        <end position="198"/>
    </location>
</feature>
<evidence type="ECO:0000313" key="3">
    <source>
        <dbReference type="EnsemblProtists" id="EOD35013"/>
    </source>
</evidence>
<reference evidence="4" key="1">
    <citation type="journal article" date="2013" name="Nature">
        <title>Pan genome of the phytoplankton Emiliania underpins its global distribution.</title>
        <authorList>
            <person name="Read B.A."/>
            <person name="Kegel J."/>
            <person name="Klute M.J."/>
            <person name="Kuo A."/>
            <person name="Lefebvre S.C."/>
            <person name="Maumus F."/>
            <person name="Mayer C."/>
            <person name="Miller J."/>
            <person name="Monier A."/>
            <person name="Salamov A."/>
            <person name="Young J."/>
            <person name="Aguilar M."/>
            <person name="Claverie J.M."/>
            <person name="Frickenhaus S."/>
            <person name="Gonzalez K."/>
            <person name="Herman E.K."/>
            <person name="Lin Y.C."/>
            <person name="Napier J."/>
            <person name="Ogata H."/>
            <person name="Sarno A.F."/>
            <person name="Shmutz J."/>
            <person name="Schroeder D."/>
            <person name="de Vargas C."/>
            <person name="Verret F."/>
            <person name="von Dassow P."/>
            <person name="Valentin K."/>
            <person name="Van de Peer Y."/>
            <person name="Wheeler G."/>
            <person name="Dacks J.B."/>
            <person name="Delwiche C.F."/>
            <person name="Dyhrman S.T."/>
            <person name="Glockner G."/>
            <person name="John U."/>
            <person name="Richards T."/>
            <person name="Worden A.Z."/>
            <person name="Zhang X."/>
            <person name="Grigoriev I.V."/>
            <person name="Allen A.E."/>
            <person name="Bidle K."/>
            <person name="Borodovsky M."/>
            <person name="Bowler C."/>
            <person name="Brownlee C."/>
            <person name="Cock J.M."/>
            <person name="Elias M."/>
            <person name="Gladyshev V.N."/>
            <person name="Groth M."/>
            <person name="Guda C."/>
            <person name="Hadaegh A."/>
            <person name="Iglesias-Rodriguez M.D."/>
            <person name="Jenkins J."/>
            <person name="Jones B.M."/>
            <person name="Lawson T."/>
            <person name="Leese F."/>
            <person name="Lindquist E."/>
            <person name="Lobanov A."/>
            <person name="Lomsadze A."/>
            <person name="Malik S.B."/>
            <person name="Marsh M.E."/>
            <person name="Mackinder L."/>
            <person name="Mock T."/>
            <person name="Mueller-Roeber B."/>
            <person name="Pagarete A."/>
            <person name="Parker M."/>
            <person name="Probert I."/>
            <person name="Quesneville H."/>
            <person name="Raines C."/>
            <person name="Rensing S.A."/>
            <person name="Riano-Pachon D.M."/>
            <person name="Richier S."/>
            <person name="Rokitta S."/>
            <person name="Shiraiwa Y."/>
            <person name="Soanes D.M."/>
            <person name="van der Giezen M."/>
            <person name="Wahlund T.M."/>
            <person name="Williams B."/>
            <person name="Wilson W."/>
            <person name="Wolfe G."/>
            <person name="Wurch L.L."/>
        </authorList>
    </citation>
    <scope>NUCLEOTIDE SEQUENCE</scope>
</reference>
<dbReference type="EnsemblProtists" id="EOD35013">
    <property type="protein sequence ID" value="EOD35013"/>
    <property type="gene ID" value="EMIHUDRAFT_441108"/>
</dbReference>
<dbReference type="KEGG" id="ehx:EMIHUDRAFT_441108"/>
<dbReference type="RefSeq" id="XP_005787442.1">
    <property type="nucleotide sequence ID" value="XM_005787385.1"/>
</dbReference>
<name>A0A0D3KGX8_EMIH1</name>
<protein>
    <submittedName>
        <fullName evidence="3">Uncharacterized protein</fullName>
    </submittedName>
</protein>
<evidence type="ECO:0000256" key="1">
    <source>
        <dbReference type="SAM" id="Phobius"/>
    </source>
</evidence>
<dbReference type="GeneID" id="17280283"/>
<accession>A0A0D3KGX8</accession>
<dbReference type="Proteomes" id="UP000013827">
    <property type="component" value="Unassembled WGS sequence"/>
</dbReference>
<keyword evidence="1" id="KW-0472">Membrane</keyword>
<reference evidence="3" key="2">
    <citation type="submission" date="2024-10" db="UniProtKB">
        <authorList>
            <consortium name="EnsemblProtists"/>
        </authorList>
    </citation>
    <scope>IDENTIFICATION</scope>
</reference>
<evidence type="ECO:0000256" key="2">
    <source>
        <dbReference type="SAM" id="SignalP"/>
    </source>
</evidence>
<dbReference type="AlphaFoldDB" id="A0A0D3KGX8"/>
<feature type="chain" id="PRO_5044198110" evidence="2">
    <location>
        <begin position="22"/>
        <end position="204"/>
    </location>
</feature>
<keyword evidence="1" id="KW-1133">Transmembrane helix</keyword>
<feature type="signal peptide" evidence="2">
    <location>
        <begin position="1"/>
        <end position="21"/>
    </location>
</feature>
<keyword evidence="1" id="KW-0812">Transmembrane</keyword>
<keyword evidence="2" id="KW-0732">Signal</keyword>
<dbReference type="PaxDb" id="2903-EOD35013"/>
<dbReference type="HOGENOM" id="CLU_1345378_0_0_1"/>
<sequence>MQALFSLAVVKSFVDVHGVAAAFDGAADPSMAPSTEHQRHASDTRTFLADHGLECCIDPIMRNPSFLAGGAGVDSPDDVRFLSDEQIAKLPIPEVKRTILMALASEARERRRATRAQEGRQGERVSMIFASLETMLRGFMLGAGLSFIYETLLLNRDFYQAEADLAPRVKRAAFRSLVLGGATALAMHGSAIVIPHWMRHVWLA</sequence>
<keyword evidence="4" id="KW-1185">Reference proteome</keyword>
<organism evidence="3 4">
    <name type="scientific">Emiliania huxleyi (strain CCMP1516)</name>
    <dbReference type="NCBI Taxonomy" id="280463"/>
    <lineage>
        <taxon>Eukaryota</taxon>
        <taxon>Haptista</taxon>
        <taxon>Haptophyta</taxon>
        <taxon>Prymnesiophyceae</taxon>
        <taxon>Isochrysidales</taxon>
        <taxon>Noelaerhabdaceae</taxon>
        <taxon>Emiliania</taxon>
    </lineage>
</organism>
<evidence type="ECO:0000313" key="4">
    <source>
        <dbReference type="Proteomes" id="UP000013827"/>
    </source>
</evidence>